<feature type="transmembrane region" description="Helical" evidence="4">
    <location>
        <begin position="159"/>
        <end position="180"/>
    </location>
</feature>
<dbReference type="EMBL" id="QVQW01000090">
    <property type="protein sequence ID" value="RKU40813.1"/>
    <property type="molecule type" value="Genomic_DNA"/>
</dbReference>
<keyword evidence="4" id="KW-0472">Membrane</keyword>
<feature type="transmembrane region" description="Helical" evidence="4">
    <location>
        <begin position="63"/>
        <end position="86"/>
    </location>
</feature>
<dbReference type="InterPro" id="IPR011701">
    <property type="entry name" value="MFS"/>
</dbReference>
<protein>
    <recommendedName>
        <fullName evidence="5">Major facilitator superfamily (MFS) profile domain-containing protein</fullName>
    </recommendedName>
</protein>
<feature type="domain" description="Major facilitator superfamily (MFS) profile" evidence="5">
    <location>
        <begin position="264"/>
        <end position="458"/>
    </location>
</feature>
<feature type="transmembrane region" description="Helical" evidence="4">
    <location>
        <begin position="292"/>
        <end position="312"/>
    </location>
</feature>
<dbReference type="Gene3D" id="1.20.1250.20">
    <property type="entry name" value="MFS general substrate transporter like domains"/>
    <property type="match status" value="2"/>
</dbReference>
<name>A0A420XYS4_9PEZI</name>
<dbReference type="GO" id="GO:0022857">
    <property type="term" value="F:transmembrane transporter activity"/>
    <property type="evidence" value="ECO:0007669"/>
    <property type="project" value="InterPro"/>
</dbReference>
<feature type="transmembrane region" description="Helical" evidence="4">
    <location>
        <begin position="428"/>
        <end position="448"/>
    </location>
</feature>
<feature type="transmembrane region" description="Helical" evidence="4">
    <location>
        <begin position="98"/>
        <end position="122"/>
    </location>
</feature>
<comment type="similarity">
    <text evidence="2">Belongs to the major facilitator superfamily. Monocarboxylate porter (TC 2.A.1.13) family.</text>
</comment>
<dbReference type="SUPFAM" id="SSF103473">
    <property type="entry name" value="MFS general substrate transporter"/>
    <property type="match status" value="1"/>
</dbReference>
<dbReference type="InterPro" id="IPR020846">
    <property type="entry name" value="MFS_dom"/>
</dbReference>
<keyword evidence="4" id="KW-1133">Transmembrane helix</keyword>
<keyword evidence="4" id="KW-0812">Transmembrane</keyword>
<dbReference type="OrthoDB" id="6499973at2759"/>
<evidence type="ECO:0000313" key="7">
    <source>
        <dbReference type="Proteomes" id="UP000275385"/>
    </source>
</evidence>
<dbReference type="PANTHER" id="PTHR11360:SF305">
    <property type="entry name" value="MAJOR FACILITATOR SUPERFAMILY (MFS) PROFILE DOMAIN-CONTAINING PROTEIN"/>
    <property type="match status" value="1"/>
</dbReference>
<dbReference type="PANTHER" id="PTHR11360">
    <property type="entry name" value="MONOCARBOXYLATE TRANSPORTER"/>
    <property type="match status" value="1"/>
</dbReference>
<evidence type="ECO:0000256" key="1">
    <source>
        <dbReference type="ARBA" id="ARBA00004141"/>
    </source>
</evidence>
<dbReference type="AlphaFoldDB" id="A0A420XYS4"/>
<evidence type="ECO:0000256" key="4">
    <source>
        <dbReference type="SAM" id="Phobius"/>
    </source>
</evidence>
<feature type="transmembrane region" description="Helical" evidence="4">
    <location>
        <begin position="324"/>
        <end position="346"/>
    </location>
</feature>
<feature type="transmembrane region" description="Helical" evidence="4">
    <location>
        <begin position="134"/>
        <end position="153"/>
    </location>
</feature>
<feature type="transmembrane region" description="Helical" evidence="4">
    <location>
        <begin position="192"/>
        <end position="211"/>
    </location>
</feature>
<keyword evidence="7" id="KW-1185">Reference proteome</keyword>
<accession>A0A420XYS4</accession>
<organism evidence="6 7">
    <name type="scientific">Coniochaeta pulveracea</name>
    <dbReference type="NCBI Taxonomy" id="177199"/>
    <lineage>
        <taxon>Eukaryota</taxon>
        <taxon>Fungi</taxon>
        <taxon>Dikarya</taxon>
        <taxon>Ascomycota</taxon>
        <taxon>Pezizomycotina</taxon>
        <taxon>Sordariomycetes</taxon>
        <taxon>Sordariomycetidae</taxon>
        <taxon>Coniochaetales</taxon>
        <taxon>Coniochaetaceae</taxon>
        <taxon>Coniochaeta</taxon>
    </lineage>
</organism>
<comment type="subcellular location">
    <subcellularLocation>
        <location evidence="1">Membrane</location>
        <topology evidence="1">Multi-pass membrane protein</topology>
    </subcellularLocation>
</comment>
<comment type="caution">
    <text evidence="6">The sequence shown here is derived from an EMBL/GenBank/DDBJ whole genome shotgun (WGS) entry which is preliminary data.</text>
</comment>
<dbReference type="InterPro" id="IPR050327">
    <property type="entry name" value="Proton-linked_MCT"/>
</dbReference>
<evidence type="ECO:0000256" key="2">
    <source>
        <dbReference type="ARBA" id="ARBA00006727"/>
    </source>
</evidence>
<proteinExistence type="inferred from homology"/>
<reference evidence="6 7" key="1">
    <citation type="submission" date="2018-08" db="EMBL/GenBank/DDBJ databases">
        <title>Draft genome of the lignicolous fungus Coniochaeta pulveracea.</title>
        <authorList>
            <person name="Borstlap C.J."/>
            <person name="De Witt R.N."/>
            <person name="Botha A."/>
            <person name="Volschenk H."/>
        </authorList>
    </citation>
    <scope>NUCLEOTIDE SEQUENCE [LARGE SCALE GENOMIC DNA]</scope>
    <source>
        <strain evidence="6 7">CAB683</strain>
    </source>
</reference>
<feature type="transmembrane region" description="Helical" evidence="4">
    <location>
        <begin position="223"/>
        <end position="243"/>
    </location>
</feature>
<dbReference type="GO" id="GO:0016020">
    <property type="term" value="C:membrane"/>
    <property type="evidence" value="ECO:0007669"/>
    <property type="project" value="UniProtKB-SubCell"/>
</dbReference>
<evidence type="ECO:0000256" key="3">
    <source>
        <dbReference type="SAM" id="MobiDB-lite"/>
    </source>
</evidence>
<dbReference type="InterPro" id="IPR036259">
    <property type="entry name" value="MFS_trans_sf"/>
</dbReference>
<evidence type="ECO:0000259" key="5">
    <source>
        <dbReference type="PROSITE" id="PS50850"/>
    </source>
</evidence>
<feature type="transmembrane region" description="Helical" evidence="4">
    <location>
        <begin position="352"/>
        <end position="377"/>
    </location>
</feature>
<feature type="region of interest" description="Disordered" evidence="3">
    <location>
        <begin position="28"/>
        <end position="47"/>
    </location>
</feature>
<gene>
    <name evidence="6" type="ORF">DL546_001263</name>
</gene>
<dbReference type="PROSITE" id="PS50850">
    <property type="entry name" value="MFS"/>
    <property type="match status" value="1"/>
</dbReference>
<dbReference type="Pfam" id="PF07690">
    <property type="entry name" value="MFS_1"/>
    <property type="match status" value="1"/>
</dbReference>
<sequence length="458" mass="47917">MSLATTTTSYQLENLRISIAGDVGSDLRQTRAGQQDDPAPLDSDPDPVLEASRVADSTVPDGAYGWVVIAGCAVVAWWNIGISYTWGVYQEALIERGVGSALVMSFCGSLSLALMAALATLNSRAIRTLGTRKLALVGITCNALAQIGASFVTHSAVGLFFLPGVLMGIGMSSCFMAFSVAPAHYFRRKRGLANGIVYAAGGLGGAVMSIAANAMIERSSIEWAFRISGIGLAVTAGPAAWLIKERTPLKSSAIFDWSLFRQFKFAVLFLASAVGVFPLLVPPFFIPLYGRSIGLSTSTGAALLAGFNFSSAVGRIVSGHLCDILGPINTLAAFLLVNSLTMIALWPASTTLAPLAAFAVMNGLTNGGFFSSMPTVVGNLFGSARVSTAMGMMITGWVGGYLFGSPIAGYLLEAYGGAEGGLQAYRPAMFYAGSVSLAATSLVVLVRFRMSKKLWAKL</sequence>
<feature type="transmembrane region" description="Helical" evidence="4">
    <location>
        <begin position="389"/>
        <end position="408"/>
    </location>
</feature>
<feature type="transmembrane region" description="Helical" evidence="4">
    <location>
        <begin position="263"/>
        <end position="286"/>
    </location>
</feature>
<evidence type="ECO:0000313" key="6">
    <source>
        <dbReference type="EMBL" id="RKU40813.1"/>
    </source>
</evidence>
<dbReference type="Proteomes" id="UP000275385">
    <property type="component" value="Unassembled WGS sequence"/>
</dbReference>